<reference evidence="2 3" key="1">
    <citation type="submission" date="2021-08" db="EMBL/GenBank/DDBJ databases">
        <title>The genome sequence of Chitinophaga sp. B61.</title>
        <authorList>
            <person name="Zhang X."/>
        </authorList>
    </citation>
    <scope>NUCLEOTIDE SEQUENCE [LARGE SCALE GENOMIC DNA]</scope>
    <source>
        <strain evidence="2 3">B61</strain>
    </source>
</reference>
<sequence>MLSEKENSLEKEPSEEYHQPEKEPAEVLKTTKQDNSSNPLHKDLSESPEDENAVVRDQDTKDTKD</sequence>
<keyword evidence="3" id="KW-1185">Reference proteome</keyword>
<evidence type="ECO:0000256" key="1">
    <source>
        <dbReference type="SAM" id="MobiDB-lite"/>
    </source>
</evidence>
<accession>A0ABS7GEQ4</accession>
<gene>
    <name evidence="2" type="ORF">K1Y79_17585</name>
</gene>
<comment type="caution">
    <text evidence="2">The sequence shown here is derived from an EMBL/GenBank/DDBJ whole genome shotgun (WGS) entry which is preliminary data.</text>
</comment>
<organism evidence="2 3">
    <name type="scientific">Chitinophaga rhizophila</name>
    <dbReference type="NCBI Taxonomy" id="2866212"/>
    <lineage>
        <taxon>Bacteria</taxon>
        <taxon>Pseudomonadati</taxon>
        <taxon>Bacteroidota</taxon>
        <taxon>Chitinophagia</taxon>
        <taxon>Chitinophagales</taxon>
        <taxon>Chitinophagaceae</taxon>
        <taxon>Chitinophaga</taxon>
    </lineage>
</organism>
<proteinExistence type="predicted"/>
<evidence type="ECO:0000313" key="3">
    <source>
        <dbReference type="Proteomes" id="UP000812961"/>
    </source>
</evidence>
<dbReference type="EMBL" id="JAICCF010000003">
    <property type="protein sequence ID" value="MBW8686156.1"/>
    <property type="molecule type" value="Genomic_DNA"/>
</dbReference>
<feature type="compositionally biased region" description="Basic and acidic residues" evidence="1">
    <location>
        <begin position="53"/>
        <end position="65"/>
    </location>
</feature>
<name>A0ABS7GEQ4_9BACT</name>
<feature type="compositionally biased region" description="Basic and acidic residues" evidence="1">
    <location>
        <begin position="1"/>
        <end position="32"/>
    </location>
</feature>
<dbReference type="Proteomes" id="UP000812961">
    <property type="component" value="Unassembled WGS sequence"/>
</dbReference>
<protein>
    <submittedName>
        <fullName evidence="2">Uncharacterized protein</fullName>
    </submittedName>
</protein>
<dbReference type="RefSeq" id="WP_220251474.1">
    <property type="nucleotide sequence ID" value="NZ_JAICCF010000003.1"/>
</dbReference>
<feature type="region of interest" description="Disordered" evidence="1">
    <location>
        <begin position="1"/>
        <end position="65"/>
    </location>
</feature>
<evidence type="ECO:0000313" key="2">
    <source>
        <dbReference type="EMBL" id="MBW8686156.1"/>
    </source>
</evidence>